<dbReference type="Proteomes" id="UP001500957">
    <property type="component" value="Unassembled WGS sequence"/>
</dbReference>
<gene>
    <name evidence="5" type="ORF">GCM10009547_00860</name>
</gene>
<dbReference type="InterPro" id="IPR011049">
    <property type="entry name" value="Serralysin-like_metalloprot_C"/>
</dbReference>
<dbReference type="SUPFAM" id="SSF51120">
    <property type="entry name" value="beta-Roll"/>
    <property type="match status" value="1"/>
</dbReference>
<dbReference type="PANTHER" id="PTHR38340">
    <property type="entry name" value="S-LAYER PROTEIN"/>
    <property type="match status" value="1"/>
</dbReference>
<comment type="caution">
    <text evidence="5">The sequence shown here is derived from an EMBL/GenBank/DDBJ whole genome shotgun (WGS) entry which is preliminary data.</text>
</comment>
<keyword evidence="6" id="KW-1185">Reference proteome</keyword>
<evidence type="ECO:0000256" key="2">
    <source>
        <dbReference type="ARBA" id="ARBA00022525"/>
    </source>
</evidence>
<name>A0ABN1G303_9ACTN</name>
<evidence type="ECO:0008006" key="7">
    <source>
        <dbReference type="Google" id="ProtNLM"/>
    </source>
</evidence>
<proteinExistence type="predicted"/>
<protein>
    <recommendedName>
        <fullName evidence="7">Calcium-binding protein</fullName>
    </recommendedName>
</protein>
<feature type="compositionally biased region" description="Basic and acidic residues" evidence="3">
    <location>
        <begin position="362"/>
        <end position="373"/>
    </location>
</feature>
<keyword evidence="4" id="KW-0732">Signal</keyword>
<dbReference type="InterPro" id="IPR001343">
    <property type="entry name" value="Hemolysn_Ca-bd"/>
</dbReference>
<evidence type="ECO:0000256" key="1">
    <source>
        <dbReference type="ARBA" id="ARBA00004613"/>
    </source>
</evidence>
<organism evidence="5 6">
    <name type="scientific">Sporichthya brevicatena</name>
    <dbReference type="NCBI Taxonomy" id="171442"/>
    <lineage>
        <taxon>Bacteria</taxon>
        <taxon>Bacillati</taxon>
        <taxon>Actinomycetota</taxon>
        <taxon>Actinomycetes</taxon>
        <taxon>Sporichthyales</taxon>
        <taxon>Sporichthyaceae</taxon>
        <taxon>Sporichthya</taxon>
    </lineage>
</organism>
<keyword evidence="2" id="KW-0964">Secreted</keyword>
<accession>A0ABN1G303</accession>
<evidence type="ECO:0000313" key="6">
    <source>
        <dbReference type="Proteomes" id="UP001500957"/>
    </source>
</evidence>
<comment type="subcellular location">
    <subcellularLocation>
        <location evidence="1">Secreted</location>
    </subcellularLocation>
</comment>
<dbReference type="PANTHER" id="PTHR38340:SF1">
    <property type="entry name" value="S-LAYER PROTEIN"/>
    <property type="match status" value="1"/>
</dbReference>
<dbReference type="Pfam" id="PF00353">
    <property type="entry name" value="HemolysinCabind"/>
    <property type="match status" value="2"/>
</dbReference>
<dbReference type="RefSeq" id="WP_344600421.1">
    <property type="nucleotide sequence ID" value="NZ_BAAAHE010000001.1"/>
</dbReference>
<feature type="signal peptide" evidence="4">
    <location>
        <begin position="1"/>
        <end position="25"/>
    </location>
</feature>
<dbReference type="SUPFAM" id="SSF51445">
    <property type="entry name" value="(Trans)glycosidases"/>
    <property type="match status" value="1"/>
</dbReference>
<dbReference type="Gene3D" id="2.150.10.10">
    <property type="entry name" value="Serralysin-like metalloprotease, C-terminal"/>
    <property type="match status" value="2"/>
</dbReference>
<dbReference type="PROSITE" id="PS00330">
    <property type="entry name" value="HEMOLYSIN_CALCIUM"/>
    <property type="match status" value="3"/>
</dbReference>
<evidence type="ECO:0000256" key="3">
    <source>
        <dbReference type="SAM" id="MobiDB-lite"/>
    </source>
</evidence>
<reference evidence="5 6" key="1">
    <citation type="journal article" date="2019" name="Int. J. Syst. Evol. Microbiol.">
        <title>The Global Catalogue of Microorganisms (GCM) 10K type strain sequencing project: providing services to taxonomists for standard genome sequencing and annotation.</title>
        <authorList>
            <consortium name="The Broad Institute Genomics Platform"/>
            <consortium name="The Broad Institute Genome Sequencing Center for Infectious Disease"/>
            <person name="Wu L."/>
            <person name="Ma J."/>
        </authorList>
    </citation>
    <scope>NUCLEOTIDE SEQUENCE [LARGE SCALE GENOMIC DNA]</scope>
    <source>
        <strain evidence="5 6">JCM 10671</strain>
    </source>
</reference>
<sequence length="397" mass="41145">MRAVRVLLALGVALGTLTWVGAADAAPRFAPAGSIGHDVSYPQCGKKLPVGAFGIVGVNGGRTFSRNPCLAEQYSWAKSLPYPAMVYVNTGNPGSKSTYWPKSGAKEGGARCVTSSSASDAGCAYIYGRRAAESALSVAAEAGVTKKTTWWLDVEKANSWDGNGVANTAALQGMFDHLRANGVSQVGLYSTLKHWPDITGGFTRTTAAGYRSEWAGRFTAQYSMESAPVWVAGATAKNAASRCSLTFTGNSTSLTQYVSNNLDHNYVCGSAKPTPAGPRACKPGAGIPAGYFAVFGTRGNDRLNGTSKKEIFFGGPGNDIIRGRGGNDILCGGPGNDKLYGGKGNDVLVGGDGNDTLIGSTGRDKLYGNKGRDTLNGGPGRDSCSPGPGSDPKPRRC</sequence>
<evidence type="ECO:0000256" key="4">
    <source>
        <dbReference type="SAM" id="SignalP"/>
    </source>
</evidence>
<dbReference type="PRINTS" id="PR00313">
    <property type="entry name" value="CABNDNGRPT"/>
</dbReference>
<dbReference type="InterPro" id="IPR050557">
    <property type="entry name" value="RTX_toxin/Mannuronan_C5-epim"/>
</dbReference>
<dbReference type="InterPro" id="IPR018511">
    <property type="entry name" value="Hemolysin-typ_Ca-bd_CS"/>
</dbReference>
<feature type="chain" id="PRO_5047080488" description="Calcium-binding protein" evidence="4">
    <location>
        <begin position="26"/>
        <end position="397"/>
    </location>
</feature>
<evidence type="ECO:0000313" key="5">
    <source>
        <dbReference type="EMBL" id="GAA0603147.1"/>
    </source>
</evidence>
<feature type="region of interest" description="Disordered" evidence="3">
    <location>
        <begin position="360"/>
        <end position="397"/>
    </location>
</feature>
<dbReference type="EMBL" id="BAAAHE010000001">
    <property type="protein sequence ID" value="GAA0603147.1"/>
    <property type="molecule type" value="Genomic_DNA"/>
</dbReference>
<dbReference type="InterPro" id="IPR017853">
    <property type="entry name" value="GH"/>
</dbReference>